<accession>A0A392U6Z3</accession>
<reference evidence="2 3" key="1">
    <citation type="journal article" date="2018" name="Front. Plant Sci.">
        <title>Red Clover (Trifolium pratense) and Zigzag Clover (T. medium) - A Picture of Genomic Similarities and Differences.</title>
        <authorList>
            <person name="Dluhosova J."/>
            <person name="Istvanek J."/>
            <person name="Nedelnik J."/>
            <person name="Repkova J."/>
        </authorList>
    </citation>
    <scope>NUCLEOTIDE SEQUENCE [LARGE SCALE GENOMIC DNA]</scope>
    <source>
        <strain evidence="3">cv. 10/8</strain>
        <tissue evidence="2">Leaf</tissue>
    </source>
</reference>
<feature type="non-terminal residue" evidence="2">
    <location>
        <position position="64"/>
    </location>
</feature>
<comment type="caution">
    <text evidence="2">The sequence shown here is derived from an EMBL/GenBank/DDBJ whole genome shotgun (WGS) entry which is preliminary data.</text>
</comment>
<proteinExistence type="predicted"/>
<evidence type="ECO:0000313" key="3">
    <source>
        <dbReference type="Proteomes" id="UP000265520"/>
    </source>
</evidence>
<evidence type="ECO:0000313" key="2">
    <source>
        <dbReference type="EMBL" id="MCI68554.1"/>
    </source>
</evidence>
<organism evidence="2 3">
    <name type="scientific">Trifolium medium</name>
    <dbReference type="NCBI Taxonomy" id="97028"/>
    <lineage>
        <taxon>Eukaryota</taxon>
        <taxon>Viridiplantae</taxon>
        <taxon>Streptophyta</taxon>
        <taxon>Embryophyta</taxon>
        <taxon>Tracheophyta</taxon>
        <taxon>Spermatophyta</taxon>
        <taxon>Magnoliopsida</taxon>
        <taxon>eudicotyledons</taxon>
        <taxon>Gunneridae</taxon>
        <taxon>Pentapetalae</taxon>
        <taxon>rosids</taxon>
        <taxon>fabids</taxon>
        <taxon>Fabales</taxon>
        <taxon>Fabaceae</taxon>
        <taxon>Papilionoideae</taxon>
        <taxon>50 kb inversion clade</taxon>
        <taxon>NPAAA clade</taxon>
        <taxon>Hologalegina</taxon>
        <taxon>IRL clade</taxon>
        <taxon>Trifolieae</taxon>
        <taxon>Trifolium</taxon>
    </lineage>
</organism>
<dbReference type="AlphaFoldDB" id="A0A392U6Z3"/>
<dbReference type="EMBL" id="LXQA010738705">
    <property type="protein sequence ID" value="MCI68554.1"/>
    <property type="molecule type" value="Genomic_DNA"/>
</dbReference>
<keyword evidence="3" id="KW-1185">Reference proteome</keyword>
<sequence length="64" mass="7216">MKSFGMNGEDGNAINNEQIPMRNEKGKKFSVFDALRVLAENPKKVKDENKNHTLLEIAKRNGVT</sequence>
<protein>
    <submittedName>
        <fullName evidence="2">Uncharacterized protein</fullName>
    </submittedName>
</protein>
<feature type="region of interest" description="Disordered" evidence="1">
    <location>
        <begin position="1"/>
        <end position="22"/>
    </location>
</feature>
<name>A0A392U6Z3_9FABA</name>
<evidence type="ECO:0000256" key="1">
    <source>
        <dbReference type="SAM" id="MobiDB-lite"/>
    </source>
</evidence>
<dbReference type="Proteomes" id="UP000265520">
    <property type="component" value="Unassembled WGS sequence"/>
</dbReference>